<comment type="caution">
    <text evidence="1">The sequence shown here is derived from an EMBL/GenBank/DDBJ whole genome shotgun (WGS) entry which is preliminary data.</text>
</comment>
<dbReference type="Proteomes" id="UP000535543">
    <property type="component" value="Unassembled WGS sequence"/>
</dbReference>
<name>A0A848KDU7_9NOCA</name>
<sequence length="74" mass="7976">MSDSAPLGRTGALIVATRGRAGAGEVLLTVRGSKETYLAWSDDPLPRGQEVLVIEVTGPRTVHVEPWPRLLVQQ</sequence>
<protein>
    <recommendedName>
        <fullName evidence="3">NfeD-like C-terminal domain-containing protein</fullName>
    </recommendedName>
</protein>
<accession>A0A848KDU7</accession>
<gene>
    <name evidence="1" type="ORF">FGL95_04715</name>
</gene>
<dbReference type="EMBL" id="VCQU01000001">
    <property type="protein sequence ID" value="NMN94340.1"/>
    <property type="molecule type" value="Genomic_DNA"/>
</dbReference>
<dbReference type="InterPro" id="IPR012340">
    <property type="entry name" value="NA-bd_OB-fold"/>
</dbReference>
<reference evidence="1 2" key="1">
    <citation type="submission" date="2019-05" db="EMBL/GenBank/DDBJ databases">
        <authorList>
            <person name="Lee S.D."/>
        </authorList>
    </citation>
    <scope>NUCLEOTIDE SEQUENCE [LARGE SCALE GENOMIC DNA]</scope>
    <source>
        <strain evidence="1 2">YC2-7</strain>
    </source>
</reference>
<reference evidence="1 2" key="2">
    <citation type="submission" date="2020-06" db="EMBL/GenBank/DDBJ databases">
        <title>Antribacter stalactiti gen. nov., sp. nov., a new member of the family Nacardiaceae isolated from a cave.</title>
        <authorList>
            <person name="Kim I.S."/>
        </authorList>
    </citation>
    <scope>NUCLEOTIDE SEQUENCE [LARGE SCALE GENOMIC DNA]</scope>
    <source>
        <strain evidence="1 2">YC2-7</strain>
    </source>
</reference>
<dbReference type="RefSeq" id="WP_169585002.1">
    <property type="nucleotide sequence ID" value="NZ_VCQU01000001.1"/>
</dbReference>
<keyword evidence="2" id="KW-1185">Reference proteome</keyword>
<evidence type="ECO:0008006" key="3">
    <source>
        <dbReference type="Google" id="ProtNLM"/>
    </source>
</evidence>
<dbReference type="Gene3D" id="2.40.50.140">
    <property type="entry name" value="Nucleic acid-binding proteins"/>
    <property type="match status" value="1"/>
</dbReference>
<dbReference type="AlphaFoldDB" id="A0A848KDU7"/>
<evidence type="ECO:0000313" key="2">
    <source>
        <dbReference type="Proteomes" id="UP000535543"/>
    </source>
</evidence>
<proteinExistence type="predicted"/>
<evidence type="ECO:0000313" key="1">
    <source>
        <dbReference type="EMBL" id="NMN94340.1"/>
    </source>
</evidence>
<dbReference type="SUPFAM" id="SSF141322">
    <property type="entry name" value="NfeD domain-like"/>
    <property type="match status" value="1"/>
</dbReference>
<organism evidence="1 2">
    <name type="scientific">Antrihabitans stalactiti</name>
    <dbReference type="NCBI Taxonomy" id="2584121"/>
    <lineage>
        <taxon>Bacteria</taxon>
        <taxon>Bacillati</taxon>
        <taxon>Actinomycetota</taxon>
        <taxon>Actinomycetes</taxon>
        <taxon>Mycobacteriales</taxon>
        <taxon>Nocardiaceae</taxon>
        <taxon>Antrihabitans</taxon>
    </lineage>
</organism>